<dbReference type="PROSITE" id="PS00211">
    <property type="entry name" value="ABC_TRANSPORTER_1"/>
    <property type="match status" value="1"/>
</dbReference>
<evidence type="ECO:0000313" key="11">
    <source>
        <dbReference type="EMBL" id="MYH62867.1"/>
    </source>
</evidence>
<evidence type="ECO:0000256" key="2">
    <source>
        <dbReference type="ARBA" id="ARBA00022448"/>
    </source>
</evidence>
<dbReference type="SUPFAM" id="SSF52540">
    <property type="entry name" value="P-loop containing nucleoside triphosphate hydrolases"/>
    <property type="match status" value="1"/>
</dbReference>
<evidence type="ECO:0000256" key="1">
    <source>
        <dbReference type="ARBA" id="ARBA00004202"/>
    </source>
</evidence>
<name>A0A6B1G386_9CHLR</name>
<evidence type="ECO:0000256" key="6">
    <source>
        <dbReference type="ARBA" id="ARBA00022840"/>
    </source>
</evidence>
<dbReference type="InterPro" id="IPR017871">
    <property type="entry name" value="ABC_transporter-like_CS"/>
</dbReference>
<dbReference type="FunFam" id="3.40.50.300:FF:000134">
    <property type="entry name" value="Iron-enterobactin ABC transporter ATP-binding protein"/>
    <property type="match status" value="1"/>
</dbReference>
<dbReference type="GO" id="GO:0005886">
    <property type="term" value="C:plasma membrane"/>
    <property type="evidence" value="ECO:0007669"/>
    <property type="project" value="UniProtKB-SubCell"/>
</dbReference>
<keyword evidence="9" id="KW-0472">Membrane</keyword>
<dbReference type="InterPro" id="IPR027417">
    <property type="entry name" value="P-loop_NTPase"/>
</dbReference>
<comment type="caution">
    <text evidence="11">The sequence shown here is derived from an EMBL/GenBank/DDBJ whole genome shotgun (WGS) entry which is preliminary data.</text>
</comment>
<evidence type="ECO:0000256" key="7">
    <source>
        <dbReference type="ARBA" id="ARBA00023004"/>
    </source>
</evidence>
<keyword evidence="6 11" id="KW-0067">ATP-binding</keyword>
<dbReference type="PANTHER" id="PTHR42771:SF3">
    <property type="entry name" value="PETROBACTIN IMPORT ATP-BINDING PROTEIN YCLP"/>
    <property type="match status" value="1"/>
</dbReference>
<dbReference type="PANTHER" id="PTHR42771">
    <property type="entry name" value="IRON(3+)-HYDROXAMATE IMPORT ATP-BINDING PROTEIN FHUC"/>
    <property type="match status" value="1"/>
</dbReference>
<keyword evidence="4" id="KW-0410">Iron transport</keyword>
<sequence length="262" mass="28587">MIELSGVTKRYGPNTVVNSVSLTVPGGGVTALVGPNGAGKSSLLSMIGRLLPMDEGEIRVDGLDVSRTAGDVLAKKLSILRQENQVAVRLTVKELVEFGRFPHSRGRLTAEDGRHVEEAIDFLELAEFSGRPIDRLSGGQRQRAFIAMVLCQDTDYVLLDEPLNNLDMRHASQTMGLIRRLATELNKTIVIVLHDINFASYHADRVVAMKDGAIVADGTPREIITGLSMAEIFDLEVPVHSYADRPVAAYFAIGSRRLHGQD</sequence>
<evidence type="ECO:0000256" key="5">
    <source>
        <dbReference type="ARBA" id="ARBA00022741"/>
    </source>
</evidence>
<dbReference type="InterPro" id="IPR003439">
    <property type="entry name" value="ABC_transporter-like_ATP-bd"/>
</dbReference>
<evidence type="ECO:0000259" key="10">
    <source>
        <dbReference type="PROSITE" id="PS50893"/>
    </source>
</evidence>
<dbReference type="PROSITE" id="PS50893">
    <property type="entry name" value="ABC_TRANSPORTER_2"/>
    <property type="match status" value="1"/>
</dbReference>
<keyword evidence="3" id="KW-1003">Cell membrane</keyword>
<keyword evidence="5" id="KW-0547">Nucleotide-binding</keyword>
<keyword evidence="7" id="KW-0408">Iron</keyword>
<dbReference type="InterPro" id="IPR003593">
    <property type="entry name" value="AAA+_ATPase"/>
</dbReference>
<dbReference type="EMBL" id="VYDA01000506">
    <property type="protein sequence ID" value="MYH62867.1"/>
    <property type="molecule type" value="Genomic_DNA"/>
</dbReference>
<evidence type="ECO:0000256" key="3">
    <source>
        <dbReference type="ARBA" id="ARBA00022475"/>
    </source>
</evidence>
<organism evidence="11">
    <name type="scientific">Caldilineaceae bacterium SB0675_bin_29</name>
    <dbReference type="NCBI Taxonomy" id="2605266"/>
    <lineage>
        <taxon>Bacteria</taxon>
        <taxon>Bacillati</taxon>
        <taxon>Chloroflexota</taxon>
        <taxon>Caldilineae</taxon>
        <taxon>Caldilineales</taxon>
        <taxon>Caldilineaceae</taxon>
    </lineage>
</organism>
<dbReference type="AlphaFoldDB" id="A0A6B1G386"/>
<evidence type="ECO:0000256" key="4">
    <source>
        <dbReference type="ARBA" id="ARBA00022496"/>
    </source>
</evidence>
<comment type="subcellular location">
    <subcellularLocation>
        <location evidence="1">Cell membrane</location>
        <topology evidence="1">Peripheral membrane protein</topology>
    </subcellularLocation>
</comment>
<keyword evidence="8" id="KW-0406">Ion transport</keyword>
<dbReference type="GO" id="GO:0005524">
    <property type="term" value="F:ATP binding"/>
    <property type="evidence" value="ECO:0007669"/>
    <property type="project" value="UniProtKB-KW"/>
</dbReference>
<dbReference type="Pfam" id="PF00005">
    <property type="entry name" value="ABC_tran"/>
    <property type="match status" value="1"/>
</dbReference>
<gene>
    <name evidence="11" type="ORF">F4148_14310</name>
</gene>
<keyword evidence="2" id="KW-0813">Transport</keyword>
<feature type="domain" description="ABC transporter" evidence="10">
    <location>
        <begin position="2"/>
        <end position="236"/>
    </location>
</feature>
<dbReference type="SMART" id="SM00382">
    <property type="entry name" value="AAA"/>
    <property type="match status" value="1"/>
</dbReference>
<proteinExistence type="predicted"/>
<dbReference type="InterPro" id="IPR051535">
    <property type="entry name" value="Siderophore_ABC-ATPase"/>
</dbReference>
<dbReference type="GO" id="GO:0016887">
    <property type="term" value="F:ATP hydrolysis activity"/>
    <property type="evidence" value="ECO:0007669"/>
    <property type="project" value="InterPro"/>
</dbReference>
<dbReference type="Gene3D" id="3.40.50.300">
    <property type="entry name" value="P-loop containing nucleotide triphosphate hydrolases"/>
    <property type="match status" value="1"/>
</dbReference>
<dbReference type="GO" id="GO:0006826">
    <property type="term" value="P:iron ion transport"/>
    <property type="evidence" value="ECO:0007669"/>
    <property type="project" value="UniProtKB-KW"/>
</dbReference>
<protein>
    <submittedName>
        <fullName evidence="11">ATP-binding cassette domain-containing protein</fullName>
    </submittedName>
</protein>
<evidence type="ECO:0000256" key="8">
    <source>
        <dbReference type="ARBA" id="ARBA00023065"/>
    </source>
</evidence>
<accession>A0A6B1G386</accession>
<dbReference type="CDD" id="cd03214">
    <property type="entry name" value="ABC_Iron-Siderophores_B12_Hemin"/>
    <property type="match status" value="1"/>
</dbReference>
<reference evidence="11" key="1">
    <citation type="submission" date="2019-09" db="EMBL/GenBank/DDBJ databases">
        <title>Characterisation of the sponge microbiome using genome-centric metagenomics.</title>
        <authorList>
            <person name="Engelberts J.P."/>
            <person name="Robbins S.J."/>
            <person name="De Goeij J.M."/>
            <person name="Aranda M."/>
            <person name="Bell S.C."/>
            <person name="Webster N.S."/>
        </authorList>
    </citation>
    <scope>NUCLEOTIDE SEQUENCE</scope>
    <source>
        <strain evidence="11">SB0675_bin_29</strain>
    </source>
</reference>
<evidence type="ECO:0000256" key="9">
    <source>
        <dbReference type="ARBA" id="ARBA00023136"/>
    </source>
</evidence>